<evidence type="ECO:0000256" key="2">
    <source>
        <dbReference type="ARBA" id="ARBA00022617"/>
    </source>
</evidence>
<name>A0A1J5RKE1_9ZZZZ</name>
<evidence type="ECO:0000256" key="4">
    <source>
        <dbReference type="ARBA" id="ARBA00022982"/>
    </source>
</evidence>
<dbReference type="Pfam" id="PF00034">
    <property type="entry name" value="Cytochrom_C"/>
    <property type="match status" value="1"/>
</dbReference>
<dbReference type="PRINTS" id="PR00606">
    <property type="entry name" value="CYTCHROMECID"/>
</dbReference>
<comment type="caution">
    <text evidence="7">The sequence shown here is derived from an EMBL/GenBank/DDBJ whole genome shotgun (WGS) entry which is preliminary data.</text>
</comment>
<feature type="domain" description="Cytochrome c" evidence="6">
    <location>
        <begin position="20"/>
        <end position="105"/>
    </location>
</feature>
<evidence type="ECO:0000256" key="5">
    <source>
        <dbReference type="ARBA" id="ARBA00023004"/>
    </source>
</evidence>
<organism evidence="7">
    <name type="scientific">mine drainage metagenome</name>
    <dbReference type="NCBI Taxonomy" id="410659"/>
    <lineage>
        <taxon>unclassified sequences</taxon>
        <taxon>metagenomes</taxon>
        <taxon>ecological metagenomes</taxon>
    </lineage>
</organism>
<dbReference type="InterPro" id="IPR009056">
    <property type="entry name" value="Cyt_c-like_dom"/>
</dbReference>
<protein>
    <submittedName>
        <fullName evidence="7">Cytochrome c-551</fullName>
    </submittedName>
</protein>
<evidence type="ECO:0000259" key="6">
    <source>
        <dbReference type="PROSITE" id="PS51007"/>
    </source>
</evidence>
<dbReference type="InterPro" id="IPR002324">
    <property type="entry name" value="Cyt_c_ID"/>
</dbReference>
<dbReference type="PROSITE" id="PS51007">
    <property type="entry name" value="CYTC"/>
    <property type="match status" value="1"/>
</dbReference>
<sequence>MKSVIFSALIATAAMTAAPAMASAGFDLAKKSNCLACHTEDKKLVGPAYRDIAKKYAGDKAAEAKLFEKIKKGGSGVWGPIPMPPNTLVKDADIKTLVKWILAGAK</sequence>
<dbReference type="GO" id="GO:0009055">
    <property type="term" value="F:electron transfer activity"/>
    <property type="evidence" value="ECO:0007669"/>
    <property type="project" value="InterPro"/>
</dbReference>
<keyword evidence="5" id="KW-0408">Iron</keyword>
<dbReference type="Gene3D" id="1.10.760.10">
    <property type="entry name" value="Cytochrome c-like domain"/>
    <property type="match status" value="1"/>
</dbReference>
<keyword evidence="1" id="KW-0813">Transport</keyword>
<dbReference type="GO" id="GO:0020037">
    <property type="term" value="F:heme binding"/>
    <property type="evidence" value="ECO:0007669"/>
    <property type="project" value="InterPro"/>
</dbReference>
<dbReference type="GO" id="GO:0005506">
    <property type="term" value="F:iron ion binding"/>
    <property type="evidence" value="ECO:0007669"/>
    <property type="project" value="InterPro"/>
</dbReference>
<dbReference type="SUPFAM" id="SSF46626">
    <property type="entry name" value="Cytochrome c"/>
    <property type="match status" value="1"/>
</dbReference>
<evidence type="ECO:0000256" key="1">
    <source>
        <dbReference type="ARBA" id="ARBA00022448"/>
    </source>
</evidence>
<gene>
    <name evidence="7" type="primary">nirM_4</name>
    <name evidence="7" type="ORF">GALL_217420</name>
</gene>
<proteinExistence type="predicted"/>
<keyword evidence="2" id="KW-0349">Heme</keyword>
<keyword evidence="4" id="KW-0249">Electron transport</keyword>
<dbReference type="AlphaFoldDB" id="A0A1J5RKE1"/>
<evidence type="ECO:0000313" key="7">
    <source>
        <dbReference type="EMBL" id="OIQ96225.1"/>
    </source>
</evidence>
<reference evidence="7" key="1">
    <citation type="submission" date="2016-10" db="EMBL/GenBank/DDBJ databases">
        <title>Sequence of Gallionella enrichment culture.</title>
        <authorList>
            <person name="Poehlein A."/>
            <person name="Muehling M."/>
            <person name="Daniel R."/>
        </authorList>
    </citation>
    <scope>NUCLEOTIDE SEQUENCE</scope>
</reference>
<accession>A0A1J5RKE1</accession>
<dbReference type="EMBL" id="MLJW01000152">
    <property type="protein sequence ID" value="OIQ96225.1"/>
    <property type="molecule type" value="Genomic_DNA"/>
</dbReference>
<keyword evidence="3" id="KW-0479">Metal-binding</keyword>
<dbReference type="InterPro" id="IPR036909">
    <property type="entry name" value="Cyt_c-like_dom_sf"/>
</dbReference>
<evidence type="ECO:0000256" key="3">
    <source>
        <dbReference type="ARBA" id="ARBA00022723"/>
    </source>
</evidence>